<keyword evidence="1" id="KW-0053">Apoptosis</keyword>
<dbReference type="SUPFAM" id="SSF48371">
    <property type="entry name" value="ARM repeat"/>
    <property type="match status" value="1"/>
</dbReference>
<dbReference type="Gene3D" id="2.30.29.30">
    <property type="entry name" value="Pleckstrin-homology domain (PH domain)/Phosphotyrosine-binding domain (PTB)"/>
    <property type="match status" value="1"/>
</dbReference>
<dbReference type="GO" id="GO:0017124">
    <property type="term" value="F:SH3 domain binding"/>
    <property type="evidence" value="ECO:0007669"/>
    <property type="project" value="UniProtKB-KW"/>
</dbReference>
<evidence type="ECO:0000313" key="7">
    <source>
        <dbReference type="EnsemblMetazoa" id="Aqu2.1.31951_001"/>
    </source>
</evidence>
<dbReference type="InterPro" id="IPR024574">
    <property type="entry name" value="ELMO_ARM"/>
</dbReference>
<dbReference type="SUPFAM" id="SSF50729">
    <property type="entry name" value="PH domain-like"/>
    <property type="match status" value="1"/>
</dbReference>
<dbReference type="EnsemblMetazoa" id="XM_003386570.2">
    <property type="protein sequence ID" value="XP_003386618.1"/>
    <property type="gene ID" value="LOC100641931"/>
</dbReference>
<dbReference type="InterPro" id="IPR006816">
    <property type="entry name" value="ELMO_dom"/>
</dbReference>
<dbReference type="EnsemblMetazoa" id="Aqu2.1.31951_001">
    <property type="protein sequence ID" value="Aqu2.1.31951_001"/>
    <property type="gene ID" value="Aqu2.1.31951"/>
</dbReference>
<dbReference type="InterPro" id="IPR011989">
    <property type="entry name" value="ARM-like"/>
</dbReference>
<dbReference type="AlphaFoldDB" id="A0A1X7UWA1"/>
<dbReference type="GO" id="GO:0006915">
    <property type="term" value="P:apoptotic process"/>
    <property type="evidence" value="ECO:0007669"/>
    <property type="project" value="UniProtKB-KW"/>
</dbReference>
<dbReference type="Gene3D" id="1.25.10.10">
    <property type="entry name" value="Leucine-rich Repeat Variant"/>
    <property type="match status" value="1"/>
</dbReference>
<keyword evidence="8" id="KW-1185">Reference proteome</keyword>
<sequence length="741" mass="84190">MSLTSSISLVGGPATSSTSGKQDRVKVAIEPDPANKMNVQPILRDFEHSIPLSSILKEVASRWNIERPETLSFKYSKDSKGKFGYVTEDNRQELKNGDILCIALSPSYQAKETYDKVNSGDPQIKMKGIEELLSLSRDSTFAVEFISMNNGTGIQTLLVMTEKSQLSPGADKSPPLADKSNLSNVLGAFQELMEHGIVSWDTVGDNFVKKVVNILDRSRDRDYFRPSIVHRCMGILESIVMNSSLHYHIVTQEVNPQSLLEYIRKDSPEVTHYTLVLINALLAKADNQRELLRQLSEQNFSRIIHDNILQRGPVDRDIAHQLSIYQSFILNQVEGRMRTSFRDGDSTMETLLKQLPHRAFSDEYRSKGSIAEQHWKQLGFSQANPRDDFRETPPGLLALDCMEYLARTKHDVYTRLLFAQMDNPCPFAKTSVALTKVLCSIFRIGEQPADISYNVTEFIPLLILNEEPFKEIYCITIQLLFKTWREMRAGILDLEKVTAVVTKQITTVIQSQDASTLTSSDTFRNRLFELSYKKITESEEHTQLLDESVLKSRPVQDLKKKITPEINELVKRERLNHLVHGSAFPKVGAKRRDQYFYCRLHPNHKVIHFGDAAGHGQTAPPLESLDNKIQVSEMRLVIGNECPHAERLRKGSNMIFSIFYNSNEHLDFCAPTETVHNIWVDGLSVLLDKDMPSKAAEEDLETLVNMDLKLRLLDLENISIPSQPPVKPADPPSFDFYYKLD</sequence>
<dbReference type="PANTHER" id="PTHR12771:SF56">
    <property type="entry name" value="CED-12"/>
    <property type="match status" value="1"/>
</dbReference>
<keyword evidence="3" id="KW-0729">SH3-binding</keyword>
<comment type="function">
    <text evidence="4">Involved in cytoskeletal rearrangements required for phagocytosis of apoptotic cells and cell motility. Acts in association with DOCK1 and CRK. Was initially proposed to be required in complex with DOCK1 to activate Rac Rho small GTPases. May enhance the guanine nucleotide exchange factor (GEF) activity of DOCK1.</text>
</comment>
<dbReference type="InterPro" id="IPR050868">
    <property type="entry name" value="ELMO_domain-containing"/>
</dbReference>
<accession>A0A1X7UWA1</accession>
<feature type="compositionally biased region" description="Polar residues" evidence="5">
    <location>
        <begin position="1"/>
        <end position="20"/>
    </location>
</feature>
<evidence type="ECO:0000313" key="8">
    <source>
        <dbReference type="Proteomes" id="UP000007879"/>
    </source>
</evidence>
<evidence type="ECO:0000256" key="4">
    <source>
        <dbReference type="ARBA" id="ARBA00024863"/>
    </source>
</evidence>
<evidence type="ECO:0000256" key="2">
    <source>
        <dbReference type="ARBA" id="ARBA00022907"/>
    </source>
</evidence>
<dbReference type="Pfam" id="PF11841">
    <property type="entry name" value="ELMO_ARM"/>
    <property type="match status" value="1"/>
</dbReference>
<dbReference type="GO" id="GO:0007015">
    <property type="term" value="P:actin filament organization"/>
    <property type="evidence" value="ECO:0007669"/>
    <property type="project" value="TreeGrafter"/>
</dbReference>
<dbReference type="InParanoid" id="A0A1X7UWA1"/>
<evidence type="ECO:0000259" key="6">
    <source>
        <dbReference type="PROSITE" id="PS51335"/>
    </source>
</evidence>
<dbReference type="PROSITE" id="PS51335">
    <property type="entry name" value="ELMO"/>
    <property type="match status" value="1"/>
</dbReference>
<reference evidence="8" key="1">
    <citation type="journal article" date="2010" name="Nature">
        <title>The Amphimedon queenslandica genome and the evolution of animal complexity.</title>
        <authorList>
            <person name="Srivastava M."/>
            <person name="Simakov O."/>
            <person name="Chapman J."/>
            <person name="Fahey B."/>
            <person name="Gauthier M.E."/>
            <person name="Mitros T."/>
            <person name="Richards G.S."/>
            <person name="Conaco C."/>
            <person name="Dacre M."/>
            <person name="Hellsten U."/>
            <person name="Larroux C."/>
            <person name="Putnam N.H."/>
            <person name="Stanke M."/>
            <person name="Adamska M."/>
            <person name="Darling A."/>
            <person name="Degnan S.M."/>
            <person name="Oakley T.H."/>
            <person name="Plachetzki D.C."/>
            <person name="Zhai Y."/>
            <person name="Adamski M."/>
            <person name="Calcino A."/>
            <person name="Cummins S.F."/>
            <person name="Goodstein D.M."/>
            <person name="Harris C."/>
            <person name="Jackson D.J."/>
            <person name="Leys S.P."/>
            <person name="Shu S."/>
            <person name="Woodcroft B.J."/>
            <person name="Vervoort M."/>
            <person name="Kosik K.S."/>
            <person name="Manning G."/>
            <person name="Degnan B.M."/>
            <person name="Rokhsar D.S."/>
        </authorList>
    </citation>
    <scope>NUCLEOTIDE SEQUENCE [LARGE SCALE GENOMIC DNA]</scope>
</reference>
<dbReference type="OMA" id="CPHMKDL"/>
<dbReference type="OrthoDB" id="28413at2759"/>
<dbReference type="InterPro" id="IPR011993">
    <property type="entry name" value="PH-like_dom_sf"/>
</dbReference>
<dbReference type="Pfam" id="PF16457">
    <property type="entry name" value="PH_12"/>
    <property type="match status" value="1"/>
</dbReference>
<dbReference type="GO" id="GO:0048870">
    <property type="term" value="P:cell motility"/>
    <property type="evidence" value="ECO:0007669"/>
    <property type="project" value="TreeGrafter"/>
</dbReference>
<organism evidence="7">
    <name type="scientific">Amphimedon queenslandica</name>
    <name type="common">Sponge</name>
    <dbReference type="NCBI Taxonomy" id="400682"/>
    <lineage>
        <taxon>Eukaryota</taxon>
        <taxon>Metazoa</taxon>
        <taxon>Porifera</taxon>
        <taxon>Demospongiae</taxon>
        <taxon>Heteroscleromorpha</taxon>
        <taxon>Haplosclerida</taxon>
        <taxon>Niphatidae</taxon>
        <taxon>Amphimedon</taxon>
    </lineage>
</organism>
<dbReference type="InterPro" id="IPR001849">
    <property type="entry name" value="PH_domain"/>
</dbReference>
<evidence type="ECO:0000256" key="1">
    <source>
        <dbReference type="ARBA" id="ARBA00022703"/>
    </source>
</evidence>
<gene>
    <name evidence="7" type="primary">100641931</name>
</gene>
<dbReference type="InterPro" id="IPR016024">
    <property type="entry name" value="ARM-type_fold"/>
</dbReference>
<dbReference type="GO" id="GO:0005886">
    <property type="term" value="C:plasma membrane"/>
    <property type="evidence" value="ECO:0007669"/>
    <property type="project" value="TreeGrafter"/>
</dbReference>
<reference evidence="7" key="2">
    <citation type="submission" date="2017-05" db="UniProtKB">
        <authorList>
            <consortium name="EnsemblMetazoa"/>
        </authorList>
    </citation>
    <scope>IDENTIFICATION</scope>
</reference>
<dbReference type="STRING" id="400682.A0A1X7UWA1"/>
<protein>
    <recommendedName>
        <fullName evidence="6">ELMO domain-containing protein</fullName>
    </recommendedName>
</protein>
<dbReference type="KEGG" id="aqu:100641931"/>
<dbReference type="eggNOG" id="KOG2999">
    <property type="taxonomic scope" value="Eukaryota"/>
</dbReference>
<dbReference type="Proteomes" id="UP000007879">
    <property type="component" value="Unassembled WGS sequence"/>
</dbReference>
<dbReference type="GO" id="GO:0006909">
    <property type="term" value="P:phagocytosis"/>
    <property type="evidence" value="ECO:0007669"/>
    <property type="project" value="UniProtKB-KW"/>
</dbReference>
<feature type="region of interest" description="Disordered" evidence="5">
    <location>
        <begin position="1"/>
        <end position="24"/>
    </location>
</feature>
<evidence type="ECO:0000256" key="5">
    <source>
        <dbReference type="SAM" id="MobiDB-lite"/>
    </source>
</evidence>
<dbReference type="PANTHER" id="PTHR12771">
    <property type="entry name" value="ENGULFMENT AND CELL MOTILITY"/>
    <property type="match status" value="1"/>
</dbReference>
<keyword evidence="2" id="KW-0581">Phagocytosis</keyword>
<dbReference type="CDD" id="cd13359">
    <property type="entry name" value="PH_ELMO1_CED-12"/>
    <property type="match status" value="1"/>
</dbReference>
<dbReference type="Gene3D" id="6.10.250.810">
    <property type="match status" value="1"/>
</dbReference>
<proteinExistence type="predicted"/>
<feature type="domain" description="ELMO" evidence="6">
    <location>
        <begin position="347"/>
        <end position="509"/>
    </location>
</feature>
<dbReference type="Pfam" id="PF04727">
    <property type="entry name" value="ELMO_CED12"/>
    <property type="match status" value="1"/>
</dbReference>
<evidence type="ECO:0000256" key="3">
    <source>
        <dbReference type="ARBA" id="ARBA00023036"/>
    </source>
</evidence>
<name>A0A1X7UWA1_AMPQE</name>